<accession>A0ACD5GQ48</accession>
<evidence type="ECO:0000313" key="2">
    <source>
        <dbReference type="Proteomes" id="UP000095472"/>
    </source>
</evidence>
<gene>
    <name evidence="1" type="ORF">BH720_020270</name>
</gene>
<reference evidence="1 2" key="1">
    <citation type="journal article" date="2016" name="Genome Announc.">
        <title>Draft Genome Sequence of the Thermotolerant Cyanobacterium Desertifilum sp. IPPAS B-1220.</title>
        <authorList>
            <person name="Mironov K.S."/>
            <person name="Sinetova M.A."/>
            <person name="Bolatkhan K."/>
            <person name="Zayadan B.K."/>
            <person name="Ustinova V.V."/>
            <person name="Kupriyanova E.V."/>
            <person name="Skrypnik A.N."/>
            <person name="Gogoleva N.E."/>
            <person name="Gogolev Y.V."/>
            <person name="Los D.A."/>
        </authorList>
    </citation>
    <scope>NUCLEOTIDE SEQUENCE [LARGE SCALE GENOMIC DNA]</scope>
    <source>
        <strain evidence="1 2">IPPAS B-1220</strain>
    </source>
</reference>
<dbReference type="EMBL" id="CP182909">
    <property type="protein sequence ID" value="XPM62176.1"/>
    <property type="molecule type" value="Genomic_DNA"/>
</dbReference>
<evidence type="ECO:0000313" key="1">
    <source>
        <dbReference type="EMBL" id="XPM62176.1"/>
    </source>
</evidence>
<proteinExistence type="predicted"/>
<protein>
    <submittedName>
        <fullName evidence="1">Tetratricopeptide repeat protein</fullName>
    </submittedName>
</protein>
<name>A0ACD5GQ48_9CYAN</name>
<organism evidence="1 2">
    <name type="scientific">Desertifilum tharense IPPAS B-1220</name>
    <dbReference type="NCBI Taxonomy" id="1781255"/>
    <lineage>
        <taxon>Bacteria</taxon>
        <taxon>Bacillati</taxon>
        <taxon>Cyanobacteriota</taxon>
        <taxon>Cyanophyceae</taxon>
        <taxon>Desertifilales</taxon>
        <taxon>Desertifilaceae</taxon>
        <taxon>Desertifilum</taxon>
    </lineage>
</organism>
<sequence length="204" mass="22309">MHRNTNSTETAYVQGRYEEAASTIDRLVEVYPDDPSARLLRGHIYCYGLQQYDLAIDEYESVKSMASDPVFVEYANQGIDYALQYTTGHGVGAAVENGSGGYLPDENFDEAARSPLESLDTGDEFDDLGQYDLNAFEDEGAIASDFSDFEDSFDNPFAASPEAVADLESSPVSSHPLGLPIPLRFLKILASIPQKGSSQARRSL</sequence>
<dbReference type="Proteomes" id="UP000095472">
    <property type="component" value="Chromosome"/>
</dbReference>
<keyword evidence="2" id="KW-1185">Reference proteome</keyword>